<dbReference type="GO" id="GO:0008233">
    <property type="term" value="F:peptidase activity"/>
    <property type="evidence" value="ECO:0007669"/>
    <property type="project" value="UniProtKB-KW"/>
</dbReference>
<protein>
    <submittedName>
        <fullName evidence="2">Zn-dependent protease</fullName>
    </submittedName>
</protein>
<dbReference type="GO" id="GO:0006508">
    <property type="term" value="P:proteolysis"/>
    <property type="evidence" value="ECO:0007669"/>
    <property type="project" value="UniProtKB-KW"/>
</dbReference>
<dbReference type="Proteomes" id="UP000310334">
    <property type="component" value="Unassembled WGS sequence"/>
</dbReference>
<reference evidence="2 3" key="1">
    <citation type="submission" date="2019-04" db="EMBL/GenBank/DDBJ databases">
        <title>Bacillus sediminilitoris sp. nov., isolated from a tidal flat sediment on the East China Sea.</title>
        <authorList>
            <person name="Wei Y."/>
            <person name="Mao H."/>
            <person name="Fang J."/>
        </authorList>
    </citation>
    <scope>NUCLEOTIDE SEQUENCE [LARGE SCALE GENOMIC DNA]</scope>
    <source>
        <strain evidence="2 3">DSL-17</strain>
    </source>
</reference>
<dbReference type="EMBL" id="SSNT01000010">
    <property type="protein sequence ID" value="THF78993.1"/>
    <property type="molecule type" value="Genomic_DNA"/>
</dbReference>
<dbReference type="OrthoDB" id="2449457at2"/>
<evidence type="ECO:0000259" key="1">
    <source>
        <dbReference type="Pfam" id="PF10026"/>
    </source>
</evidence>
<sequence>MSVIDTIVWLKNASQQEEIFKKLCPYFHKLTEKEVANYLHFFGMYKNSHGMGKWIERVEKDKIITFIKDEEKKLQKEWNGPDIPIFIFPCDDHNRRIQKEYKGRSGLAFNNKLFLFLSLNTNKRDISSLFIHEYHHVCRLAAVKKQEKDFTIIDTVIMEGLAENAVREMLGENDVASWTKLYSDSQCERFLERIITPQREVSRESHKFSQLMFGTGFYPNMLGYAVGYYIVKKYMKYTGKNTKELLGLPAEAFMKDFKE</sequence>
<dbReference type="Pfam" id="PF10026">
    <property type="entry name" value="DUF2268"/>
    <property type="match status" value="1"/>
</dbReference>
<accession>A0A4V3WF96</accession>
<dbReference type="RefSeq" id="WP_136355203.1">
    <property type="nucleotide sequence ID" value="NZ_CP046266.1"/>
</dbReference>
<evidence type="ECO:0000313" key="3">
    <source>
        <dbReference type="Proteomes" id="UP000310334"/>
    </source>
</evidence>
<dbReference type="InterPro" id="IPR018728">
    <property type="entry name" value="DUF2268"/>
</dbReference>
<name>A0A4V3WF96_9BACI</name>
<proteinExistence type="predicted"/>
<dbReference type="AlphaFoldDB" id="A0A4V3WF96"/>
<evidence type="ECO:0000313" key="2">
    <source>
        <dbReference type="EMBL" id="THF78993.1"/>
    </source>
</evidence>
<keyword evidence="2" id="KW-0378">Hydrolase</keyword>
<keyword evidence="2" id="KW-0645">Protease</keyword>
<keyword evidence="3" id="KW-1185">Reference proteome</keyword>
<organism evidence="2 3">
    <name type="scientific">Metabacillus sediminilitoris</name>
    <dbReference type="NCBI Taxonomy" id="2567941"/>
    <lineage>
        <taxon>Bacteria</taxon>
        <taxon>Bacillati</taxon>
        <taxon>Bacillota</taxon>
        <taxon>Bacilli</taxon>
        <taxon>Bacillales</taxon>
        <taxon>Bacillaceae</taxon>
        <taxon>Metabacillus</taxon>
    </lineage>
</organism>
<comment type="caution">
    <text evidence="2">The sequence shown here is derived from an EMBL/GenBank/DDBJ whole genome shotgun (WGS) entry which is preliminary data.</text>
</comment>
<feature type="domain" description="DUF2268" evidence="1">
    <location>
        <begin position="66"/>
        <end position="254"/>
    </location>
</feature>
<gene>
    <name evidence="2" type="ORF">E6W99_14855</name>
</gene>